<name>K1KEV7_9BURK</name>
<protein>
    <submittedName>
        <fullName evidence="1">Uncharacterized protein</fullName>
    </submittedName>
</protein>
<dbReference type="AlphaFoldDB" id="K1KEV7"/>
<proteinExistence type="predicted"/>
<gene>
    <name evidence="1" type="ORF">HMPREF9465_02169</name>
</gene>
<dbReference type="HOGENOM" id="CLU_2720842_0_0_4"/>
<dbReference type="EMBL" id="ADMG01000049">
    <property type="protein sequence ID" value="EKB30234.1"/>
    <property type="molecule type" value="Genomic_DNA"/>
</dbReference>
<evidence type="ECO:0000313" key="2">
    <source>
        <dbReference type="Proteomes" id="UP000005835"/>
    </source>
</evidence>
<organism evidence="1 2">
    <name type="scientific">Sutterella wadsworthensis 2_1_59BFAA</name>
    <dbReference type="NCBI Taxonomy" id="742823"/>
    <lineage>
        <taxon>Bacteria</taxon>
        <taxon>Pseudomonadati</taxon>
        <taxon>Pseudomonadota</taxon>
        <taxon>Betaproteobacteria</taxon>
        <taxon>Burkholderiales</taxon>
        <taxon>Sutterellaceae</taxon>
        <taxon>Sutterella</taxon>
    </lineage>
</organism>
<evidence type="ECO:0000313" key="1">
    <source>
        <dbReference type="EMBL" id="EKB30234.1"/>
    </source>
</evidence>
<dbReference type="Proteomes" id="UP000005835">
    <property type="component" value="Unassembled WGS sequence"/>
</dbReference>
<reference evidence="1 2" key="1">
    <citation type="submission" date="2012-05" db="EMBL/GenBank/DDBJ databases">
        <title>The Genome Sequence of Sutterella wadsworthensis 2_1_59BFAA.</title>
        <authorList>
            <consortium name="The Broad Institute Genome Sequencing Platform"/>
            <person name="Earl A."/>
            <person name="Ward D."/>
            <person name="Feldgarden M."/>
            <person name="Gevers D."/>
            <person name="Daigneault M."/>
            <person name="Strauss J."/>
            <person name="Allen-Vercoe E."/>
            <person name="Walker B."/>
            <person name="Young S.K."/>
            <person name="Zeng Q."/>
            <person name="Gargeya S."/>
            <person name="Fitzgerald M."/>
            <person name="Haas B."/>
            <person name="Abouelleil A."/>
            <person name="Alvarado L."/>
            <person name="Arachchi H.M."/>
            <person name="Berlin A.M."/>
            <person name="Chapman S.B."/>
            <person name="Goldberg J."/>
            <person name="Griggs A."/>
            <person name="Gujja S."/>
            <person name="Hansen M."/>
            <person name="Howarth C."/>
            <person name="Imamovic A."/>
            <person name="Larimer J."/>
            <person name="McCowen C."/>
            <person name="Montmayeur A."/>
            <person name="Murphy C."/>
            <person name="Neiman D."/>
            <person name="Pearson M."/>
            <person name="Priest M."/>
            <person name="Roberts A."/>
            <person name="Saif S."/>
            <person name="Shea T."/>
            <person name="Sisk P."/>
            <person name="Sykes S."/>
            <person name="Wortman J."/>
            <person name="Nusbaum C."/>
            <person name="Birren B."/>
        </authorList>
    </citation>
    <scope>NUCLEOTIDE SEQUENCE [LARGE SCALE GENOMIC DNA]</scope>
    <source>
        <strain evidence="1 2">2_1_59BFAA</strain>
    </source>
</reference>
<accession>K1KEV7</accession>
<keyword evidence="2" id="KW-1185">Reference proteome</keyword>
<comment type="caution">
    <text evidence="1">The sequence shown here is derived from an EMBL/GenBank/DDBJ whole genome shotgun (WGS) entry which is preliminary data.</text>
</comment>
<sequence length="72" mass="8105">MLLVWVSIPERPVSPGKSPAFHMIPGGAASNRFRFNIADVHRRLIILKMRVAQAFVVFAEQQYPKGTLVTEL</sequence>